<dbReference type="SUPFAM" id="SSF55136">
    <property type="entry name" value="Probable bacterial effector-binding domain"/>
    <property type="match status" value="1"/>
</dbReference>
<dbReference type="Gene3D" id="3.20.80.10">
    <property type="entry name" value="Regulatory factor, effector binding domain"/>
    <property type="match status" value="1"/>
</dbReference>
<keyword evidence="5" id="KW-0175">Coiled coil</keyword>
<dbReference type="SMART" id="SM00422">
    <property type="entry name" value="HTH_MERR"/>
    <property type="match status" value="1"/>
</dbReference>
<gene>
    <name evidence="7" type="ORF">QX51_10490</name>
</gene>
<comment type="caution">
    <text evidence="7">The sequence shown here is derived from an EMBL/GenBank/DDBJ whole genome shotgun (WGS) entry which is preliminary data.</text>
</comment>
<reference evidence="7 8" key="1">
    <citation type="submission" date="2014-12" db="EMBL/GenBank/DDBJ databases">
        <title>Draft genome sequence of Terrisporobacter sp. 08-306576, isolated from the blood culture of a bacteremia patient.</title>
        <authorList>
            <person name="Lund L.C."/>
            <person name="Sydenham T.V."/>
            <person name="Hogh S.V."/>
            <person name="Skov M.N."/>
            <person name="Kemp M."/>
            <person name="Justesen U.S."/>
        </authorList>
    </citation>
    <scope>NUCLEOTIDE SEQUENCE [LARGE SCALE GENOMIC DNA]</scope>
    <source>
        <strain evidence="7 8">08-306576</strain>
    </source>
</reference>
<dbReference type="Pfam" id="PF13411">
    <property type="entry name" value="MerR_1"/>
    <property type="match status" value="1"/>
</dbReference>
<dbReference type="AlphaFoldDB" id="A0A0B3W3J6"/>
<dbReference type="InterPro" id="IPR011256">
    <property type="entry name" value="Reg_factor_effector_dom_sf"/>
</dbReference>
<evidence type="ECO:0000256" key="1">
    <source>
        <dbReference type="ARBA" id="ARBA00022491"/>
    </source>
</evidence>
<dbReference type="Proteomes" id="UP000031189">
    <property type="component" value="Unassembled WGS sequence"/>
</dbReference>
<keyword evidence="1" id="KW-0678">Repressor</keyword>
<dbReference type="InterPro" id="IPR009061">
    <property type="entry name" value="DNA-bd_dom_put_sf"/>
</dbReference>
<dbReference type="Gene3D" id="1.10.1660.10">
    <property type="match status" value="1"/>
</dbReference>
<protein>
    <submittedName>
        <fullName evidence="7">MerR family transcriptional regulator</fullName>
    </submittedName>
</protein>
<evidence type="ECO:0000259" key="6">
    <source>
        <dbReference type="PROSITE" id="PS50937"/>
    </source>
</evidence>
<dbReference type="OrthoDB" id="9773308at2"/>
<name>A0A0B3W3J6_9FIRM</name>
<keyword evidence="3" id="KW-0238">DNA-binding</keyword>
<accession>A0A0B3W3J6</accession>
<evidence type="ECO:0000256" key="5">
    <source>
        <dbReference type="SAM" id="Coils"/>
    </source>
</evidence>
<feature type="coiled-coil region" evidence="5">
    <location>
        <begin position="89"/>
        <end position="119"/>
    </location>
</feature>
<evidence type="ECO:0000256" key="2">
    <source>
        <dbReference type="ARBA" id="ARBA00023015"/>
    </source>
</evidence>
<keyword evidence="2" id="KW-0805">Transcription regulation</keyword>
<evidence type="ECO:0000313" key="8">
    <source>
        <dbReference type="Proteomes" id="UP000031189"/>
    </source>
</evidence>
<dbReference type="RefSeq" id="WP_039679873.1">
    <property type="nucleotide sequence ID" value="NZ_JAWGXO010000002.1"/>
</dbReference>
<dbReference type="PANTHER" id="PTHR30204">
    <property type="entry name" value="REDOX-CYCLING DRUG-SENSING TRANSCRIPTIONAL ACTIVATOR SOXR"/>
    <property type="match status" value="1"/>
</dbReference>
<dbReference type="GO" id="GO:0003677">
    <property type="term" value="F:DNA binding"/>
    <property type="evidence" value="ECO:0007669"/>
    <property type="project" value="UniProtKB-KW"/>
</dbReference>
<proteinExistence type="predicted"/>
<evidence type="ECO:0000256" key="4">
    <source>
        <dbReference type="ARBA" id="ARBA00023163"/>
    </source>
</evidence>
<dbReference type="InterPro" id="IPR000551">
    <property type="entry name" value="MerR-type_HTH_dom"/>
</dbReference>
<dbReference type="EMBL" id="JWHR01000097">
    <property type="protein sequence ID" value="KHS56982.1"/>
    <property type="molecule type" value="Genomic_DNA"/>
</dbReference>
<dbReference type="InterPro" id="IPR047057">
    <property type="entry name" value="MerR_fam"/>
</dbReference>
<feature type="domain" description="HTH merR-type" evidence="6">
    <location>
        <begin position="4"/>
        <end position="74"/>
    </location>
</feature>
<organism evidence="7 8">
    <name type="scientific">Terrisporobacter othiniensis</name>
    <dbReference type="NCBI Taxonomy" id="1577792"/>
    <lineage>
        <taxon>Bacteria</taxon>
        <taxon>Bacillati</taxon>
        <taxon>Bacillota</taxon>
        <taxon>Clostridia</taxon>
        <taxon>Peptostreptococcales</taxon>
        <taxon>Peptostreptococcaceae</taxon>
        <taxon>Terrisporobacter</taxon>
    </lineage>
</organism>
<sequence length="273" mass="32028">MGKYLSIGQMGRLNNLSVQTLRHYEKVGILKPSYINEDTGYRYYSMKDFNTIDLIKQCKAMGLSLEEIKEVTNNYTSLESIVDILGKQKKIISEKIKELENIKNKVESLEDKIKVSLNKGINKVFIKYNEERKFIQYNFTDRFSDEFEINLRKILLEVERDYENVNAEIAFTISYEDVKREGKAECKNVMINLGEKVSYEDDKIISMEKGDYLTMYFDDTYRDSGKYYDVIMEYIESNNIKTVGDFNEIYIMTRVGNDGREKSLGQIEILIQN</sequence>
<evidence type="ECO:0000256" key="3">
    <source>
        <dbReference type="ARBA" id="ARBA00023125"/>
    </source>
</evidence>
<keyword evidence="8" id="KW-1185">Reference proteome</keyword>
<dbReference type="SUPFAM" id="SSF46955">
    <property type="entry name" value="Putative DNA-binding domain"/>
    <property type="match status" value="1"/>
</dbReference>
<dbReference type="PANTHER" id="PTHR30204:SF69">
    <property type="entry name" value="MERR-FAMILY TRANSCRIPTIONAL REGULATOR"/>
    <property type="match status" value="1"/>
</dbReference>
<dbReference type="GO" id="GO:0003700">
    <property type="term" value="F:DNA-binding transcription factor activity"/>
    <property type="evidence" value="ECO:0007669"/>
    <property type="project" value="InterPro"/>
</dbReference>
<dbReference type="CDD" id="cd01107">
    <property type="entry name" value="HTH_BmrR"/>
    <property type="match status" value="1"/>
</dbReference>
<dbReference type="STRING" id="1577792.QX51_10490"/>
<evidence type="ECO:0000313" key="7">
    <source>
        <dbReference type="EMBL" id="KHS56982.1"/>
    </source>
</evidence>
<keyword evidence="4" id="KW-0804">Transcription</keyword>
<dbReference type="PROSITE" id="PS50937">
    <property type="entry name" value="HTH_MERR_2"/>
    <property type="match status" value="1"/>
</dbReference>